<dbReference type="Pfam" id="PF00133">
    <property type="entry name" value="tRNA-synt_1"/>
    <property type="match status" value="2"/>
</dbReference>
<name>A0A1F8C2N2_9BACT</name>
<dbReference type="STRING" id="1802525.A2975_00075"/>
<evidence type="ECO:0000256" key="10">
    <source>
        <dbReference type="RuleBase" id="RU363035"/>
    </source>
</evidence>
<keyword evidence="2 9" id="KW-0963">Cytoplasm</keyword>
<dbReference type="GO" id="GO:0004823">
    <property type="term" value="F:leucine-tRNA ligase activity"/>
    <property type="evidence" value="ECO:0007669"/>
    <property type="project" value="UniProtKB-UniRule"/>
</dbReference>
<dbReference type="PROSITE" id="PS00178">
    <property type="entry name" value="AA_TRNA_LIGASE_I"/>
    <property type="match status" value="1"/>
</dbReference>
<evidence type="ECO:0000256" key="6">
    <source>
        <dbReference type="ARBA" id="ARBA00022917"/>
    </source>
</evidence>
<dbReference type="InterPro" id="IPR014729">
    <property type="entry name" value="Rossmann-like_a/b/a_fold"/>
</dbReference>
<evidence type="ECO:0000259" key="12">
    <source>
        <dbReference type="Pfam" id="PF08264"/>
    </source>
</evidence>
<feature type="domain" description="Aminoacyl-tRNA synthetase class Ia" evidence="11">
    <location>
        <begin position="665"/>
        <end position="787"/>
    </location>
</feature>
<proteinExistence type="inferred from homology"/>
<evidence type="ECO:0000256" key="7">
    <source>
        <dbReference type="ARBA" id="ARBA00023146"/>
    </source>
</evidence>
<feature type="domain" description="Methionyl/Valyl/Leucyl/Isoleucyl-tRNA synthetase anticodon-binding" evidence="12">
    <location>
        <begin position="832"/>
        <end position="960"/>
    </location>
</feature>
<dbReference type="GO" id="GO:0006429">
    <property type="term" value="P:leucyl-tRNA aminoacylation"/>
    <property type="evidence" value="ECO:0007669"/>
    <property type="project" value="UniProtKB-UniRule"/>
</dbReference>
<feature type="short sequence motif" description="'KMSKS' region" evidence="9">
    <location>
        <begin position="759"/>
        <end position="763"/>
    </location>
</feature>
<feature type="domain" description="Aminoacyl-tRNA synthetase class Ia" evidence="11">
    <location>
        <begin position="11"/>
        <end position="234"/>
    </location>
</feature>
<keyword evidence="7 9" id="KW-0030">Aminoacyl-tRNA synthetase</keyword>
<dbReference type="InterPro" id="IPR013155">
    <property type="entry name" value="M/V/L/I-tRNA-synth_anticd-bd"/>
</dbReference>
<comment type="caution">
    <text evidence="9">Lacks conserved residue(s) required for the propagation of feature annotation.</text>
</comment>
<dbReference type="InterPro" id="IPR025709">
    <property type="entry name" value="Leu_tRNA-synth_edit"/>
</dbReference>
<dbReference type="PRINTS" id="PR00985">
    <property type="entry name" value="TRNASYNTHLEU"/>
</dbReference>
<keyword evidence="5 9" id="KW-0067">ATP-binding</keyword>
<keyword evidence="3 9" id="KW-0436">Ligase</keyword>
<dbReference type="Pfam" id="PF08264">
    <property type="entry name" value="Anticodon_1"/>
    <property type="match status" value="1"/>
</dbReference>
<reference evidence="14 15" key="1">
    <citation type="journal article" date="2016" name="Nat. Commun.">
        <title>Thousands of microbial genomes shed light on interconnected biogeochemical processes in an aquifer system.</title>
        <authorList>
            <person name="Anantharaman K."/>
            <person name="Brown C.T."/>
            <person name="Hug L.A."/>
            <person name="Sharon I."/>
            <person name="Castelle C.J."/>
            <person name="Probst A.J."/>
            <person name="Thomas B.C."/>
            <person name="Singh A."/>
            <person name="Wilkins M.J."/>
            <person name="Karaoz U."/>
            <person name="Brodie E.L."/>
            <person name="Williams K.H."/>
            <person name="Hubbard S.S."/>
            <person name="Banfield J.F."/>
        </authorList>
    </citation>
    <scope>NUCLEOTIDE SEQUENCE [LARGE SCALE GENOMIC DNA]</scope>
</reference>
<keyword evidence="4 9" id="KW-0547">Nucleotide-binding</keyword>
<evidence type="ECO:0000256" key="5">
    <source>
        <dbReference type="ARBA" id="ARBA00022840"/>
    </source>
</evidence>
<evidence type="ECO:0000313" key="15">
    <source>
        <dbReference type="Proteomes" id="UP000178429"/>
    </source>
</evidence>
<evidence type="ECO:0000256" key="3">
    <source>
        <dbReference type="ARBA" id="ARBA00022598"/>
    </source>
</evidence>
<evidence type="ECO:0000256" key="4">
    <source>
        <dbReference type="ARBA" id="ARBA00022741"/>
    </source>
</evidence>
<feature type="domain" description="Leucyl-tRNA synthetase editing" evidence="13">
    <location>
        <begin position="240"/>
        <end position="375"/>
    </location>
</feature>
<comment type="similarity">
    <text evidence="1 9 10">Belongs to the class-I aminoacyl-tRNA synthetase family.</text>
</comment>
<dbReference type="AlphaFoldDB" id="A0A1F8C2N2"/>
<comment type="subcellular location">
    <subcellularLocation>
        <location evidence="9">Cytoplasm</location>
    </subcellularLocation>
</comment>
<dbReference type="PANTHER" id="PTHR43740">
    <property type="entry name" value="LEUCYL-TRNA SYNTHETASE"/>
    <property type="match status" value="1"/>
</dbReference>
<dbReference type="Gene3D" id="3.40.50.620">
    <property type="entry name" value="HUPs"/>
    <property type="match status" value="2"/>
</dbReference>
<dbReference type="PANTHER" id="PTHR43740:SF2">
    <property type="entry name" value="LEUCINE--TRNA LIGASE, MITOCHONDRIAL"/>
    <property type="match status" value="1"/>
</dbReference>
<comment type="catalytic activity">
    <reaction evidence="8 9">
        <text>tRNA(Leu) + L-leucine + ATP = L-leucyl-tRNA(Leu) + AMP + diphosphate</text>
        <dbReference type="Rhea" id="RHEA:11688"/>
        <dbReference type="Rhea" id="RHEA-COMP:9613"/>
        <dbReference type="Rhea" id="RHEA-COMP:9622"/>
        <dbReference type="ChEBI" id="CHEBI:30616"/>
        <dbReference type="ChEBI" id="CHEBI:33019"/>
        <dbReference type="ChEBI" id="CHEBI:57427"/>
        <dbReference type="ChEBI" id="CHEBI:78442"/>
        <dbReference type="ChEBI" id="CHEBI:78494"/>
        <dbReference type="ChEBI" id="CHEBI:456215"/>
        <dbReference type="EC" id="6.1.1.4"/>
    </reaction>
</comment>
<dbReference type="Gene3D" id="3.90.740.10">
    <property type="entry name" value="Valyl/Leucyl/Isoleucyl-tRNA synthetase, editing domain"/>
    <property type="match status" value="1"/>
</dbReference>
<dbReference type="GO" id="GO:0005829">
    <property type="term" value="C:cytosol"/>
    <property type="evidence" value="ECO:0007669"/>
    <property type="project" value="TreeGrafter"/>
</dbReference>
<dbReference type="Gene3D" id="1.10.730.10">
    <property type="entry name" value="Isoleucyl-tRNA Synthetase, Domain 1"/>
    <property type="match status" value="2"/>
</dbReference>
<feature type="binding site" evidence="9">
    <location>
        <position position="762"/>
    </location>
    <ligand>
        <name>ATP</name>
        <dbReference type="ChEBI" id="CHEBI:30616"/>
    </ligand>
</feature>
<gene>
    <name evidence="9" type="primary">leuS</name>
    <name evidence="14" type="ORF">A2975_00075</name>
</gene>
<dbReference type="SUPFAM" id="SSF47323">
    <property type="entry name" value="Anticodon-binding domain of a subclass of class I aminoacyl-tRNA synthetases"/>
    <property type="match status" value="1"/>
</dbReference>
<comment type="caution">
    <text evidence="14">The sequence shown here is derived from an EMBL/GenBank/DDBJ whole genome shotgun (WGS) entry which is preliminary data.</text>
</comment>
<dbReference type="SUPFAM" id="SSF50677">
    <property type="entry name" value="ValRS/IleRS/LeuRS editing domain"/>
    <property type="match status" value="1"/>
</dbReference>
<dbReference type="InterPro" id="IPR002302">
    <property type="entry name" value="Leu-tRNA-ligase"/>
</dbReference>
<keyword evidence="6 9" id="KW-0648">Protein biosynthesis</keyword>
<dbReference type="InterPro" id="IPR009080">
    <property type="entry name" value="tRNAsynth_Ia_anticodon-bd"/>
</dbReference>
<dbReference type="EC" id="6.1.1.4" evidence="9"/>
<dbReference type="InterPro" id="IPR009008">
    <property type="entry name" value="Val/Leu/Ile-tRNA-synth_edit"/>
</dbReference>
<evidence type="ECO:0000259" key="11">
    <source>
        <dbReference type="Pfam" id="PF00133"/>
    </source>
</evidence>
<dbReference type="Pfam" id="PF13603">
    <property type="entry name" value="tRNA-synt_1_2"/>
    <property type="match status" value="1"/>
</dbReference>
<dbReference type="Proteomes" id="UP000178429">
    <property type="component" value="Unassembled WGS sequence"/>
</dbReference>
<dbReference type="CDD" id="cd07958">
    <property type="entry name" value="Anticodon_Ia_Leu_BEm"/>
    <property type="match status" value="1"/>
</dbReference>
<evidence type="ECO:0000256" key="1">
    <source>
        <dbReference type="ARBA" id="ARBA00005594"/>
    </source>
</evidence>
<sequence length="1004" mass="115354">MKYDHTKIEPKWQEKWNKARQHTPDINKVKSKFYNLWMFPYPSGEGLHAGHAFASTGSDAFGRYMRMNGKAVFQPIGYDSFGIHGENFAIKVGKHPKELMEKTTKYYESQLRSMGHGYDWSHTVTTSDTDYYKWTQWLFVQMFKAGLAYKKKASVNWCPGCKTVLADEQIMSPAQAAKVPKGYARIEDVPEGIKICERCGSIPVRKELEQWFFKITAYADRLLVGLEEIDWSERVVVAQKEWIGRSEGHLVRFGEIEVFTTRLDTINGATFLVLSPEVAQKYLDLVPKVNKNKVSKYIKESLNKSEQVRKTGEKKKTGVSMGFTVANPANGKEIPVWVADYVLGSVGTGAIMAVPKDDERDAQFAKKYKLPIAGSKTSKSEQEVLIKKGIVKKQTNYHLRDWLISRQRYWGPPIPMIYCTKCAVDSKSDLKVDTNFLYNESFEFTEELARRFYHEVLEGEHIEVPALKNERVYFTHEGWDHIYSTYRSKIEVISRFFALPKTIFALSQVDKLTDDKPRIYKKGGRTIKYWAVQAIVDGAWIRVIIRQLGRGQKHFYSVIWKGEEKNKSVKQAIKKGVVSRLYPRLQVIKTSNAYNKYITFIENLSRHKSEKGPGGDGWFPVPEEDLPVLLPEIKDYQPEGKGKGPLANHPEFYQVKCPNCGADAQRETDVSDTFVDSSWYFLRYPSTRSTRSGQVPFDSKITKKWLPVDLYFGGAEHAVLHLMYSRFVTMALHDLGYLDFEEPFPKFFAHGLVIKDGAKMSKSRGNVVNPDEYIKKYGADTLRLYLMFMGPMDGFPDFRDTGIEGMYRFLQRVWNFVAENKDVVLESEADSREVLVKVHQTIKKVTSDIESFKYNTAIASIMEFVNVLNEKSQRSSRAKSRDNKRKIRCAEWDEAMQVLAQLLAPFAPHITEELWVEVLGQKFSIHVSKWPKSDPEVAKEEEIVIAVQVNGKLRSQLSIKYQVASIKEEVIKIAKQDTKVRKWLTGKKIKKTIYVPGKIVNFVV</sequence>
<dbReference type="EMBL" id="MGHL01000003">
    <property type="protein sequence ID" value="OGM70596.1"/>
    <property type="molecule type" value="Genomic_DNA"/>
</dbReference>
<protein>
    <recommendedName>
        <fullName evidence="9">Leucine--tRNA ligase</fullName>
        <ecNumber evidence="9">6.1.1.4</ecNumber>
    </recommendedName>
    <alternativeName>
        <fullName evidence="9">Leucyl-tRNA synthetase</fullName>
        <shortName evidence="9">LeuRS</shortName>
    </alternativeName>
</protein>
<dbReference type="InterPro" id="IPR002300">
    <property type="entry name" value="aa-tRNA-synth_Ia"/>
</dbReference>
<evidence type="ECO:0000256" key="9">
    <source>
        <dbReference type="HAMAP-Rule" id="MF_00049"/>
    </source>
</evidence>
<accession>A0A1F8C2N2</accession>
<dbReference type="FunFam" id="1.10.730.10:FF:000011">
    <property type="entry name" value="Leucine--tRNA ligase chloroplastic/mitochondrial"/>
    <property type="match status" value="1"/>
</dbReference>
<organism evidence="14 15">
    <name type="scientific">Candidatus Woesebacteria bacterium RIFCSPLOWO2_01_FULL_44_14</name>
    <dbReference type="NCBI Taxonomy" id="1802525"/>
    <lineage>
        <taxon>Bacteria</taxon>
        <taxon>Candidatus Woeseibacteriota</taxon>
    </lineage>
</organism>
<evidence type="ECO:0000313" key="14">
    <source>
        <dbReference type="EMBL" id="OGM70596.1"/>
    </source>
</evidence>
<dbReference type="InterPro" id="IPR001412">
    <property type="entry name" value="aa-tRNA-synth_I_CS"/>
</dbReference>
<dbReference type="GO" id="GO:0002161">
    <property type="term" value="F:aminoacyl-tRNA deacylase activity"/>
    <property type="evidence" value="ECO:0007669"/>
    <property type="project" value="InterPro"/>
</dbReference>
<dbReference type="SUPFAM" id="SSF52374">
    <property type="entry name" value="Nucleotidylyl transferase"/>
    <property type="match status" value="1"/>
</dbReference>
<evidence type="ECO:0000259" key="13">
    <source>
        <dbReference type="Pfam" id="PF13603"/>
    </source>
</evidence>
<evidence type="ECO:0000256" key="8">
    <source>
        <dbReference type="ARBA" id="ARBA00047469"/>
    </source>
</evidence>
<dbReference type="HAMAP" id="MF_00049_B">
    <property type="entry name" value="Leu_tRNA_synth_B"/>
    <property type="match status" value="1"/>
</dbReference>
<evidence type="ECO:0000256" key="2">
    <source>
        <dbReference type="ARBA" id="ARBA00022490"/>
    </source>
</evidence>
<dbReference type="GO" id="GO:0005524">
    <property type="term" value="F:ATP binding"/>
    <property type="evidence" value="ECO:0007669"/>
    <property type="project" value="UniProtKB-UniRule"/>
</dbReference>